<sequence length="349" mass="38802">MTKNLISHANIAANNPPCVDFPDGVQWTDFPESQRKTIIECLMVTQNNRQNGKSYDHIPCKFFKKGKCQAGRTCPFSHRLDYDEACKTPCLFYLRGECKFGDKCLNLHEKLPKNGIKALNSNQNNNNKWNNSDINGNANLTTPTSDANYIIANGNHNGTLTKNFTQVKSSEPIYKDNIPRYHDVNCNGQNAGRSVQESAPITSNGFSNLSSENSNNYEGSTSNPFPSQRSTVNLGMDLETSIVPRSNISPELEDSISKPVYNYFAEPEGFPIWSKSSGAAVVGANNTHGKTNYYNTNYFDFNEPITRPLHTTPTGVYDGNSFMRKPTSLAIGDVKYFINGSNQNTTNKN</sequence>
<keyword evidence="2 4" id="KW-0863">Zinc-finger</keyword>
<evidence type="ECO:0000256" key="3">
    <source>
        <dbReference type="ARBA" id="ARBA00022833"/>
    </source>
</evidence>
<gene>
    <name evidence="7" type="ORF">KASA_0L02761G</name>
</gene>
<dbReference type="Gene3D" id="4.10.1000.10">
    <property type="entry name" value="Zinc finger, CCCH-type"/>
    <property type="match status" value="1"/>
</dbReference>
<dbReference type="PANTHER" id="PTHR11224">
    <property type="entry name" value="MAKORIN-RELATED"/>
    <property type="match status" value="1"/>
</dbReference>
<evidence type="ECO:0000256" key="4">
    <source>
        <dbReference type="PROSITE-ProRule" id="PRU00723"/>
    </source>
</evidence>
<reference evidence="7 8" key="1">
    <citation type="submission" date="2017-04" db="EMBL/GenBank/DDBJ databases">
        <authorList>
            <person name="Afonso C.L."/>
            <person name="Miller P.J."/>
            <person name="Scott M.A."/>
            <person name="Spackman E."/>
            <person name="Goraichik I."/>
            <person name="Dimitrov K.M."/>
            <person name="Suarez D.L."/>
            <person name="Swayne D.E."/>
        </authorList>
    </citation>
    <scope>NUCLEOTIDE SEQUENCE [LARGE SCALE GENOMIC DNA]</scope>
</reference>
<dbReference type="EMBL" id="FXLY01000007">
    <property type="protein sequence ID" value="SMN21228.1"/>
    <property type="molecule type" value="Genomic_DNA"/>
</dbReference>
<dbReference type="SMART" id="SM00356">
    <property type="entry name" value="ZnF_C3H1"/>
    <property type="match status" value="2"/>
</dbReference>
<dbReference type="OrthoDB" id="411372at2759"/>
<evidence type="ECO:0000256" key="1">
    <source>
        <dbReference type="ARBA" id="ARBA00022723"/>
    </source>
</evidence>
<feature type="compositionally biased region" description="Low complexity" evidence="5">
    <location>
        <begin position="203"/>
        <end position="223"/>
    </location>
</feature>
<protein>
    <recommendedName>
        <fullName evidence="6">C3H1-type domain-containing protein</fullName>
    </recommendedName>
</protein>
<evidence type="ECO:0000313" key="8">
    <source>
        <dbReference type="Proteomes" id="UP000196158"/>
    </source>
</evidence>
<keyword evidence="3 4" id="KW-0862">Zinc</keyword>
<evidence type="ECO:0000256" key="5">
    <source>
        <dbReference type="SAM" id="MobiDB-lite"/>
    </source>
</evidence>
<dbReference type="PROSITE" id="PS50103">
    <property type="entry name" value="ZF_C3H1"/>
    <property type="match status" value="2"/>
</dbReference>
<feature type="compositionally biased region" description="Polar residues" evidence="5">
    <location>
        <begin position="187"/>
        <end position="202"/>
    </location>
</feature>
<feature type="zinc finger region" description="C3H1-type" evidence="4">
    <location>
        <begin position="84"/>
        <end position="111"/>
    </location>
</feature>
<dbReference type="InterPro" id="IPR000571">
    <property type="entry name" value="Znf_CCCH"/>
</dbReference>
<dbReference type="GO" id="GO:0008270">
    <property type="term" value="F:zinc ion binding"/>
    <property type="evidence" value="ECO:0007669"/>
    <property type="project" value="UniProtKB-KW"/>
</dbReference>
<dbReference type="AlphaFoldDB" id="A0A1X7R6C0"/>
<proteinExistence type="predicted"/>
<name>A0A1X7R6C0_9SACH</name>
<dbReference type="GO" id="GO:0000209">
    <property type="term" value="P:protein polyubiquitination"/>
    <property type="evidence" value="ECO:0007669"/>
    <property type="project" value="InterPro"/>
</dbReference>
<organism evidence="7 8">
    <name type="scientific">Maudiozyma saulgeensis</name>
    <dbReference type="NCBI Taxonomy" id="1789683"/>
    <lineage>
        <taxon>Eukaryota</taxon>
        <taxon>Fungi</taxon>
        <taxon>Dikarya</taxon>
        <taxon>Ascomycota</taxon>
        <taxon>Saccharomycotina</taxon>
        <taxon>Saccharomycetes</taxon>
        <taxon>Saccharomycetales</taxon>
        <taxon>Saccharomycetaceae</taxon>
        <taxon>Maudiozyma</taxon>
    </lineage>
</organism>
<dbReference type="InterPro" id="IPR045072">
    <property type="entry name" value="MKRN-like"/>
</dbReference>
<evidence type="ECO:0000256" key="2">
    <source>
        <dbReference type="ARBA" id="ARBA00022771"/>
    </source>
</evidence>
<evidence type="ECO:0000313" key="7">
    <source>
        <dbReference type="EMBL" id="SMN21228.1"/>
    </source>
</evidence>
<feature type="domain" description="C3H1-type" evidence="6">
    <location>
        <begin position="84"/>
        <end position="111"/>
    </location>
</feature>
<dbReference type="GO" id="GO:0061630">
    <property type="term" value="F:ubiquitin protein ligase activity"/>
    <property type="evidence" value="ECO:0007669"/>
    <property type="project" value="InterPro"/>
</dbReference>
<dbReference type="SUPFAM" id="SSF90229">
    <property type="entry name" value="CCCH zinc finger"/>
    <property type="match status" value="1"/>
</dbReference>
<evidence type="ECO:0000259" key="6">
    <source>
        <dbReference type="PROSITE" id="PS50103"/>
    </source>
</evidence>
<accession>A0A1X7R6C0</accession>
<dbReference type="STRING" id="1789683.A0A1X7R6C0"/>
<dbReference type="InterPro" id="IPR036855">
    <property type="entry name" value="Znf_CCCH_sf"/>
</dbReference>
<feature type="zinc finger region" description="C3H1-type" evidence="4">
    <location>
        <begin position="54"/>
        <end position="81"/>
    </location>
</feature>
<dbReference type="PANTHER" id="PTHR11224:SF10">
    <property type="entry name" value="IP09428P-RELATED"/>
    <property type="match status" value="1"/>
</dbReference>
<dbReference type="Proteomes" id="UP000196158">
    <property type="component" value="Unassembled WGS sequence"/>
</dbReference>
<feature type="domain" description="C3H1-type" evidence="6">
    <location>
        <begin position="54"/>
        <end position="81"/>
    </location>
</feature>
<keyword evidence="8" id="KW-1185">Reference proteome</keyword>
<feature type="region of interest" description="Disordered" evidence="5">
    <location>
        <begin position="187"/>
        <end position="228"/>
    </location>
</feature>
<keyword evidence="1 4" id="KW-0479">Metal-binding</keyword>